<protein>
    <recommendedName>
        <fullName evidence="2">Cytoplasmic FMR1-interacting protein</fullName>
    </recommendedName>
</protein>
<comment type="caution">
    <text evidence="5">The sequence shown here is derived from an EMBL/GenBank/DDBJ whole genome shotgun (WGS) entry which is preliminary data.</text>
</comment>
<dbReference type="GO" id="GO:0031267">
    <property type="term" value="F:small GTPase binding"/>
    <property type="evidence" value="ECO:0007669"/>
    <property type="project" value="InterPro"/>
</dbReference>
<dbReference type="EMBL" id="JAODUP010000424">
    <property type="protein sequence ID" value="KAK2150084.1"/>
    <property type="molecule type" value="Genomic_DNA"/>
</dbReference>
<reference evidence="5" key="1">
    <citation type="journal article" date="2023" name="Mol. Biol. Evol.">
        <title>Third-Generation Sequencing Reveals the Adaptive Role of the Epigenome in Three Deep-Sea Polychaetes.</title>
        <authorList>
            <person name="Perez M."/>
            <person name="Aroh O."/>
            <person name="Sun Y."/>
            <person name="Lan Y."/>
            <person name="Juniper S.K."/>
            <person name="Young C.R."/>
            <person name="Angers B."/>
            <person name="Qian P.Y."/>
        </authorList>
    </citation>
    <scope>NUCLEOTIDE SEQUENCE</scope>
    <source>
        <strain evidence="5">P08H-3</strain>
    </source>
</reference>
<dbReference type="Pfam" id="PF07159">
    <property type="entry name" value="CYRIA-B_Rac1-bd"/>
    <property type="match status" value="1"/>
</dbReference>
<evidence type="ECO:0000256" key="3">
    <source>
        <dbReference type="SAM" id="Coils"/>
    </source>
</evidence>
<evidence type="ECO:0000259" key="4">
    <source>
        <dbReference type="Pfam" id="PF07159"/>
    </source>
</evidence>
<dbReference type="InterPro" id="IPR008081">
    <property type="entry name" value="Cytoplasmic_FMR1-int"/>
</dbReference>
<dbReference type="AlphaFoldDB" id="A0AAD9N0U3"/>
<keyword evidence="3" id="KW-0175">Coiled coil</keyword>
<dbReference type="Proteomes" id="UP001208570">
    <property type="component" value="Unassembled WGS sequence"/>
</dbReference>
<evidence type="ECO:0000256" key="1">
    <source>
        <dbReference type="ARBA" id="ARBA00025790"/>
    </source>
</evidence>
<keyword evidence="6" id="KW-1185">Reference proteome</keyword>
<sequence length="1229" mass="143201">MAAAEKITLPDALQNVDVLDELPLPDQQPCIEAGTLSVHYQANMDTNFEDRSAFVTGVARYIEEATVHAKLNELLEEGQEYAVMLYTWRCCSRALPQVKSNEQPNRVEIYEKTVEVLGPQVQKLMNFMYFQRSSIDRFCGEVKRLCHKEKKNDFVSEAYLLTLGKFINMFAVLDELKNMKSSVKNDYSAYRRAAQFLKVMSDPQTLQESQNLSMFLATQNKIRDTLKDMLQNIPGYEDLLCDVVNLCTYMFENKMYLLPSEKHMLVKVMGFGLFLMDGKEVNINKLDGRRKVNFSKIDKIFKNLEVVPLFGDMQIAPFNYIKRAPNYDASKWPMCTSNQVSTQSDLLAYLDTMREEHNQYTSDLARHSNEVITTQREHPQTDEENKELCDLALQGLHHLSSWNSQIMELYSWKLLHPTDHHQNLECPQDAEEYERSTRYNYSSEEKFGLIQTIAMIKGLQMLMLRMESVFMEAIRRNIYAEMQDFVQVTLREPLRKAIKNKREVIRSIIVSVRETCADWLRGVEPHDDPALKGKKDSDDFHIRVPRRNVGPSSTQLYMVRTMLESLIADKSGGKKTLRKDIDVQHLMAIDNFHKNSFYWSYLLRFNETLQEACDLSQLWYREFFLEMTMGKKIQFPIEMSMPWVLTDHILETREPSMMEFVLYPLDLYNDSAHYALHNFRKQFLYEEVEAEVNLCFDQFVYKLSDQIFAYYKHWAGSIMLDKRFRAECAALGTRIYYPMANRYHTLLRQRHVQLLGRSIDLNRLIAQRINAALQKSLDVAISRFESGDLTGIVELEGLIECNKIAHKLLSKYLTLNDFDSMFREANHNVSAPYGRITLHVFWELNYDFLPNYCYNASTNRFVKTAISFTPQIQRDKPPSTSYQYLWGTKALNISFSTIYSLYEKFVGAPHFRTCTKLLGYQGIAVVIEELLKIARSLLQGTLMQYVKTLMRAMPKQCKLLRYDYGSPGVLGYYHAQLHDMIQYPDLRTEVFQGFREIGNAILFCMLLEQALSQEEVCDLKHAAPFQNIIPKPFIPFKEGDNKKEREQELKMMMKRLEAKYAALQVVPVISKLGTQKARHMILYGTVQHPANGVMNIDECTEFHRLWSAIQFVYCRPVGENEFTVEQLFGEGLNWAGCALIMLLNQQRRFEALDFCYHILRVNRVDQKDENCKGIPLKRMVDRIRKFQILNNQIFAVLNKYLKPGDSDNLPVEHVRCFQPPVHPSQTANI</sequence>
<evidence type="ECO:0000313" key="6">
    <source>
        <dbReference type="Proteomes" id="UP001208570"/>
    </source>
</evidence>
<gene>
    <name evidence="5" type="ORF">LSH36_424g01040</name>
</gene>
<dbReference type="GO" id="GO:0030833">
    <property type="term" value="P:regulation of actin filament polymerization"/>
    <property type="evidence" value="ECO:0007669"/>
    <property type="project" value="InterPro"/>
</dbReference>
<accession>A0AAD9N0U3</accession>
<keyword evidence="2" id="KW-0963">Cytoplasm</keyword>
<dbReference type="PRINTS" id="PR01698">
    <property type="entry name" value="CYTOFMRPINTP"/>
</dbReference>
<feature type="domain" description="CYRIA/CYRIB Rac1 binding" evidence="4">
    <location>
        <begin position="63"/>
        <end position="273"/>
    </location>
</feature>
<evidence type="ECO:0000256" key="2">
    <source>
        <dbReference type="PIRNR" id="PIRNR008153"/>
    </source>
</evidence>
<feature type="coiled-coil region" evidence="3">
    <location>
        <begin position="1039"/>
        <end position="1066"/>
    </location>
</feature>
<proteinExistence type="inferred from homology"/>
<dbReference type="Pfam" id="PF05994">
    <property type="entry name" value="FragX_IP"/>
    <property type="match status" value="2"/>
</dbReference>
<evidence type="ECO:0000313" key="5">
    <source>
        <dbReference type="EMBL" id="KAK2150084.1"/>
    </source>
</evidence>
<dbReference type="PANTHER" id="PTHR12195">
    <property type="entry name" value="CYTOPLASMIC FMR1-INTERACTING PROTEIN-RELATED"/>
    <property type="match status" value="1"/>
</dbReference>
<name>A0AAD9N0U3_9ANNE</name>
<dbReference type="InterPro" id="IPR009828">
    <property type="entry name" value="CYRIA/CYRIB_Rac1-bd"/>
</dbReference>
<dbReference type="PIRSF" id="PIRSF008153">
    <property type="entry name" value="FMR1_interacting"/>
    <property type="match status" value="1"/>
</dbReference>
<dbReference type="GO" id="GO:0005737">
    <property type="term" value="C:cytoplasm"/>
    <property type="evidence" value="ECO:0007669"/>
    <property type="project" value="UniProtKB-UniRule"/>
</dbReference>
<comment type="similarity">
    <text evidence="1 2">Belongs to the CYFIP family.</text>
</comment>
<organism evidence="5 6">
    <name type="scientific">Paralvinella palmiformis</name>
    <dbReference type="NCBI Taxonomy" id="53620"/>
    <lineage>
        <taxon>Eukaryota</taxon>
        <taxon>Metazoa</taxon>
        <taxon>Spiralia</taxon>
        <taxon>Lophotrochozoa</taxon>
        <taxon>Annelida</taxon>
        <taxon>Polychaeta</taxon>
        <taxon>Sedentaria</taxon>
        <taxon>Canalipalpata</taxon>
        <taxon>Terebellida</taxon>
        <taxon>Terebelliformia</taxon>
        <taxon>Alvinellidae</taxon>
        <taxon>Paralvinella</taxon>
    </lineage>
</organism>